<feature type="transmembrane region" description="Helical" evidence="6">
    <location>
        <begin position="372"/>
        <end position="399"/>
    </location>
</feature>
<name>A0A0F9GTL1_9ZZZZ</name>
<dbReference type="InterPro" id="IPR025405">
    <property type="entry name" value="DUF4131"/>
</dbReference>
<gene>
    <name evidence="10" type="ORF">LCGC14_2145040</name>
</gene>
<dbReference type="GO" id="GO:0005886">
    <property type="term" value="C:plasma membrane"/>
    <property type="evidence" value="ECO:0007669"/>
    <property type="project" value="UniProtKB-SubCell"/>
</dbReference>
<keyword evidence="4 6" id="KW-1133">Transmembrane helix</keyword>
<evidence type="ECO:0000256" key="5">
    <source>
        <dbReference type="ARBA" id="ARBA00023136"/>
    </source>
</evidence>
<feature type="non-terminal residue" evidence="10">
    <location>
        <position position="607"/>
    </location>
</feature>
<reference evidence="10" key="1">
    <citation type="journal article" date="2015" name="Nature">
        <title>Complex archaea that bridge the gap between prokaryotes and eukaryotes.</title>
        <authorList>
            <person name="Spang A."/>
            <person name="Saw J.H."/>
            <person name="Jorgensen S.L."/>
            <person name="Zaremba-Niedzwiedzka K."/>
            <person name="Martijn J."/>
            <person name="Lind A.E."/>
            <person name="van Eijk R."/>
            <person name="Schleper C."/>
            <person name="Guy L."/>
            <person name="Ettema T.J."/>
        </authorList>
    </citation>
    <scope>NUCLEOTIDE SEQUENCE</scope>
</reference>
<evidence type="ECO:0008006" key="11">
    <source>
        <dbReference type="Google" id="ProtNLM"/>
    </source>
</evidence>
<dbReference type="Pfam" id="PF03772">
    <property type="entry name" value="Competence"/>
    <property type="match status" value="1"/>
</dbReference>
<feature type="transmembrane region" description="Helical" evidence="6">
    <location>
        <begin position="223"/>
        <end position="241"/>
    </location>
</feature>
<dbReference type="InterPro" id="IPR052159">
    <property type="entry name" value="Competence_DNA_uptake"/>
</dbReference>
<dbReference type="EMBL" id="LAZR01027204">
    <property type="protein sequence ID" value="KKL66432.1"/>
    <property type="molecule type" value="Genomic_DNA"/>
</dbReference>
<feature type="transmembrane region" description="Helical" evidence="6">
    <location>
        <begin position="438"/>
        <end position="455"/>
    </location>
</feature>
<dbReference type="InterPro" id="IPR036866">
    <property type="entry name" value="RibonucZ/Hydroxyglut_hydro"/>
</dbReference>
<evidence type="ECO:0000256" key="2">
    <source>
        <dbReference type="ARBA" id="ARBA00022475"/>
    </source>
</evidence>
<feature type="transmembrane region" description="Helical" evidence="6">
    <location>
        <begin position="274"/>
        <end position="307"/>
    </location>
</feature>
<protein>
    <recommendedName>
        <fullName evidence="11">Metallo-beta-lactamase domain-containing protein</fullName>
    </recommendedName>
</protein>
<keyword evidence="3 6" id="KW-0812">Transmembrane</keyword>
<sequence>MSQPISKYISNPPLSSLKQRKKVVTFLLRTEAIERGGNISENPVNGARRGDWKDISGVIKVNVYPTKEEENMPSSGKDYLANKLEYGDRIELMGNISTPSMPRNPGQFNYKKFLQKQNPRTEAILSVISAKNVKLISENHGNYFFTFIYSLKKKLNQVIKKCVKERSIPLVSSILLGDREKIPEGLMDSFVKTGTIHFLAISGLHVGILVVSLHYLLRLLGLNTKRLAIIIIFVTFLYAVITGMKTPILRAGIMVATYYGAFIFNRRWDLTNSIAQAVFVILLINPSDLFNVGFQLSVLAVLGIIYISSGIENSCWKTSLLIEKLQAKEERNEVWFRFKIYCRKTFCVSLAAWIAIMPLIAYYFHIVTPLTALLNIIVFPLIWFILVGGFIILIVGLAFPVLVAPFAWLISYSAISLENLILLFSTNFRTFFYTSGPPWIWILIYYLIVILFILRERFKIKMVHVLIVILGISNIFIFSSSFGHNQNRLKLTCFDVKRGTSIFIQFPNGKNMLFDTGTWSNYDVGKFIVAPFLRQEGIKKIDTIVISHEHDDYCNGIPSLIERFKIDNVFINKFFLRSGNKEKLLRLISEKKISTGLLAKGLEIKGY</sequence>
<keyword evidence="5 6" id="KW-0472">Membrane</keyword>
<evidence type="ECO:0000256" key="6">
    <source>
        <dbReference type="SAM" id="Phobius"/>
    </source>
</evidence>
<dbReference type="InterPro" id="IPR004477">
    <property type="entry name" value="ComEC_N"/>
</dbReference>
<comment type="caution">
    <text evidence="10">The sequence shown here is derived from an EMBL/GenBank/DDBJ whole genome shotgun (WGS) entry which is preliminary data.</text>
</comment>
<evidence type="ECO:0000256" key="4">
    <source>
        <dbReference type="ARBA" id="ARBA00022989"/>
    </source>
</evidence>
<dbReference type="Pfam" id="PF00753">
    <property type="entry name" value="Lactamase_B"/>
    <property type="match status" value="1"/>
</dbReference>
<feature type="domain" description="Metallo-beta-lactamase" evidence="7">
    <location>
        <begin position="499"/>
        <end position="566"/>
    </location>
</feature>
<dbReference type="PANTHER" id="PTHR30619">
    <property type="entry name" value="DNA INTERNALIZATION/COMPETENCE PROTEIN COMEC/REC2"/>
    <property type="match status" value="1"/>
</dbReference>
<dbReference type="Gene3D" id="3.60.15.10">
    <property type="entry name" value="Ribonuclease Z/Hydroxyacylglutathione hydrolase-like"/>
    <property type="match status" value="1"/>
</dbReference>
<evidence type="ECO:0000259" key="7">
    <source>
        <dbReference type="Pfam" id="PF00753"/>
    </source>
</evidence>
<keyword evidence="2" id="KW-1003">Cell membrane</keyword>
<evidence type="ECO:0000256" key="3">
    <source>
        <dbReference type="ARBA" id="ARBA00022692"/>
    </source>
</evidence>
<comment type="subcellular location">
    <subcellularLocation>
        <location evidence="1">Cell membrane</location>
        <topology evidence="1">Multi-pass membrane protein</topology>
    </subcellularLocation>
</comment>
<evidence type="ECO:0000259" key="9">
    <source>
        <dbReference type="Pfam" id="PF13567"/>
    </source>
</evidence>
<evidence type="ECO:0000259" key="8">
    <source>
        <dbReference type="Pfam" id="PF03772"/>
    </source>
</evidence>
<feature type="transmembrane region" description="Helical" evidence="6">
    <location>
        <begin position="346"/>
        <end position="366"/>
    </location>
</feature>
<accession>A0A0F9GTL1</accession>
<feature type="transmembrane region" description="Helical" evidence="6">
    <location>
        <begin position="196"/>
        <end position="217"/>
    </location>
</feature>
<feature type="domain" description="ComEC/Rec2-related protein" evidence="8">
    <location>
        <begin position="174"/>
        <end position="457"/>
    </location>
</feature>
<dbReference type="NCBIfam" id="TIGR00360">
    <property type="entry name" value="ComEC_N-term"/>
    <property type="match status" value="1"/>
</dbReference>
<dbReference type="PANTHER" id="PTHR30619:SF1">
    <property type="entry name" value="RECOMBINATION PROTEIN 2"/>
    <property type="match status" value="1"/>
</dbReference>
<evidence type="ECO:0000256" key="1">
    <source>
        <dbReference type="ARBA" id="ARBA00004651"/>
    </source>
</evidence>
<feature type="transmembrane region" description="Helical" evidence="6">
    <location>
        <begin position="406"/>
        <end position="426"/>
    </location>
</feature>
<dbReference type="SUPFAM" id="SSF56281">
    <property type="entry name" value="Metallo-hydrolase/oxidoreductase"/>
    <property type="match status" value="1"/>
</dbReference>
<feature type="transmembrane region" description="Helical" evidence="6">
    <location>
        <begin position="462"/>
        <end position="483"/>
    </location>
</feature>
<feature type="domain" description="DUF4131" evidence="9">
    <location>
        <begin position="17"/>
        <end position="118"/>
    </location>
</feature>
<organism evidence="10">
    <name type="scientific">marine sediment metagenome</name>
    <dbReference type="NCBI Taxonomy" id="412755"/>
    <lineage>
        <taxon>unclassified sequences</taxon>
        <taxon>metagenomes</taxon>
        <taxon>ecological metagenomes</taxon>
    </lineage>
</organism>
<dbReference type="AlphaFoldDB" id="A0A0F9GTL1"/>
<dbReference type="Pfam" id="PF13567">
    <property type="entry name" value="DUF4131"/>
    <property type="match status" value="1"/>
</dbReference>
<evidence type="ECO:0000313" key="10">
    <source>
        <dbReference type="EMBL" id="KKL66432.1"/>
    </source>
</evidence>
<proteinExistence type="predicted"/>
<dbReference type="InterPro" id="IPR001279">
    <property type="entry name" value="Metallo-B-lactamas"/>
</dbReference>